<sequence length="961" mass="108446">MDRPKAKYIFFTGAMLLLFLIPLLGMAIPAELRIMEAQSSTRSDSIRPDSAPKSRRELRQQARQQREAERMQKEFEKLSVEEGSATPGGTIDSLLQLEASNQASSSIDTSPYSRQDSLSKSRPDSLTRDTVNQDKPKKAFLDDIVYSKNKDSLVYDVKNRTVYIYNEGDVSYQNMSLKGDFMRVNLDSKMVLAYGKSDTINGEATVTHPTFTEGSSTPYSMDTITYNFNTKKAKIKGVATQQGDGWLIGNDVKKLDDNTSYIRGGKYTTCDQTDHPHFYLSLTKAKMIPGKKVITGPAYIVLEDVPIYFPLLPEGFFPLNTGPKSGLLMPTFGEDATKGFFLRDLGYYFAIGQHVDLAIRGGIYTLGSWEASATMNYMKRYKHSGNLLFNYSSIRVGDKGMPDYTSQSDFQLYWRHQQDAKANPGSTFAALVDFRTSGYNDYSATSLNQALQTQTNSSISYSKSWLGTPFSFSSSMTASQNSQSGALSITLPNAVFSVSTFYPFKRKEAMGKAKWYEKISLRYTGKLNAKINAQESDLFSRQTFEDMQYGIQHTIPVSASYMLFNYINFGPTVNYDEKWYFKKTEQVWNPVTNQVEKLAPEYGFYRLYNYNFSLQASTTVYGRFESKKRTRKIQAIRHTLTPTISFSYAPDFSKQKYGFYKTVQSDSLGNTKTYSPFQDGIFGGPTSGQSLNLNFTLSQTLEMKVLSKSDTTGMKKIKLIDEFRIGALSYNFLADSMRLSTIPLSLRTTVIPNFGITINATLDPYRISPQGQRYNKLFFPGRISSASTSFGYTFQSRQDKSTPAINDITSSNMDPIYSNPFYDPYGQMDPAQRRILMSQTYYDFSLPWNVGFSYTLSYTAQAVNNGTTGYRKNLSQTISVNGSLTVLPKLGVSFQGGYDFQAKKLSPATVTVIRDLHCWQMSFTWIPFGNYKSWSFNIGVKAASLSDLKYDKSQSMFENMY</sequence>
<dbReference type="PANTHER" id="PTHR30189:SF1">
    <property type="entry name" value="LPS-ASSEMBLY PROTEIN LPTD"/>
    <property type="match status" value="1"/>
</dbReference>
<reference evidence="3" key="2">
    <citation type="submission" date="2021-04" db="EMBL/GenBank/DDBJ databases">
        <authorList>
            <person name="Gilroy R."/>
        </authorList>
    </citation>
    <scope>NUCLEOTIDE SEQUENCE</scope>
    <source>
        <strain evidence="3">CHK169-11906</strain>
    </source>
</reference>
<evidence type="ECO:0000259" key="2">
    <source>
        <dbReference type="Pfam" id="PF19838"/>
    </source>
</evidence>
<dbReference type="InterPro" id="IPR045659">
    <property type="entry name" value="LptD_2"/>
</dbReference>
<evidence type="ECO:0000256" key="1">
    <source>
        <dbReference type="SAM" id="MobiDB-lite"/>
    </source>
</evidence>
<dbReference type="AlphaFoldDB" id="A0A9D2L4N1"/>
<evidence type="ECO:0000313" key="4">
    <source>
        <dbReference type="Proteomes" id="UP000824259"/>
    </source>
</evidence>
<dbReference type="PANTHER" id="PTHR30189">
    <property type="entry name" value="LPS-ASSEMBLY PROTEIN"/>
    <property type="match status" value="1"/>
</dbReference>
<protein>
    <submittedName>
        <fullName evidence="3">LPS-assembly protein LptD</fullName>
    </submittedName>
</protein>
<feature type="compositionally biased region" description="Polar residues" evidence="1">
    <location>
        <begin position="104"/>
        <end position="116"/>
    </location>
</feature>
<feature type="compositionally biased region" description="Basic and acidic residues" evidence="1">
    <location>
        <begin position="117"/>
        <end position="133"/>
    </location>
</feature>
<reference evidence="3" key="1">
    <citation type="journal article" date="2021" name="PeerJ">
        <title>Extensive microbial diversity within the chicken gut microbiome revealed by metagenomics and culture.</title>
        <authorList>
            <person name="Gilroy R."/>
            <person name="Ravi A."/>
            <person name="Getino M."/>
            <person name="Pursley I."/>
            <person name="Horton D.L."/>
            <person name="Alikhan N.F."/>
            <person name="Baker D."/>
            <person name="Gharbi K."/>
            <person name="Hall N."/>
            <person name="Watson M."/>
            <person name="Adriaenssens E.M."/>
            <person name="Foster-Nyarko E."/>
            <person name="Jarju S."/>
            <person name="Secka A."/>
            <person name="Antonio M."/>
            <person name="Oren A."/>
            <person name="Chaudhuri R.R."/>
            <person name="La Ragione R."/>
            <person name="Hildebrand F."/>
            <person name="Pallen M.J."/>
        </authorList>
    </citation>
    <scope>NUCLEOTIDE SEQUENCE</scope>
    <source>
        <strain evidence="3">CHK169-11906</strain>
    </source>
</reference>
<feature type="region of interest" description="Disordered" evidence="1">
    <location>
        <begin position="37"/>
        <end position="91"/>
    </location>
</feature>
<organism evidence="3 4">
    <name type="scientific">Candidatus Alistipes avicola</name>
    <dbReference type="NCBI Taxonomy" id="2838432"/>
    <lineage>
        <taxon>Bacteria</taxon>
        <taxon>Pseudomonadati</taxon>
        <taxon>Bacteroidota</taxon>
        <taxon>Bacteroidia</taxon>
        <taxon>Bacteroidales</taxon>
        <taxon>Rikenellaceae</taxon>
        <taxon>Alistipes</taxon>
    </lineage>
</organism>
<dbReference type="GO" id="GO:1990351">
    <property type="term" value="C:transporter complex"/>
    <property type="evidence" value="ECO:0007669"/>
    <property type="project" value="TreeGrafter"/>
</dbReference>
<name>A0A9D2L4N1_9BACT</name>
<feature type="domain" description="LPS-assembly protein LptD central" evidence="2">
    <location>
        <begin position="293"/>
        <end position="765"/>
    </location>
</feature>
<proteinExistence type="predicted"/>
<comment type="caution">
    <text evidence="3">The sequence shown here is derived from an EMBL/GenBank/DDBJ whole genome shotgun (WGS) entry which is preliminary data.</text>
</comment>
<feature type="region of interest" description="Disordered" evidence="1">
    <location>
        <begin position="104"/>
        <end position="133"/>
    </location>
</feature>
<feature type="compositionally biased region" description="Basic and acidic residues" evidence="1">
    <location>
        <begin position="44"/>
        <end position="80"/>
    </location>
</feature>
<dbReference type="InterPro" id="IPR050218">
    <property type="entry name" value="LptD"/>
</dbReference>
<dbReference type="Pfam" id="PF19838">
    <property type="entry name" value="LptD_2"/>
    <property type="match status" value="1"/>
</dbReference>
<dbReference type="Proteomes" id="UP000824259">
    <property type="component" value="Unassembled WGS sequence"/>
</dbReference>
<gene>
    <name evidence="3" type="ORF">H9779_06170</name>
</gene>
<accession>A0A9D2L4N1</accession>
<evidence type="ECO:0000313" key="3">
    <source>
        <dbReference type="EMBL" id="HJA99165.1"/>
    </source>
</evidence>
<dbReference type="GO" id="GO:0009279">
    <property type="term" value="C:cell outer membrane"/>
    <property type="evidence" value="ECO:0007669"/>
    <property type="project" value="TreeGrafter"/>
</dbReference>
<dbReference type="EMBL" id="DWYR01000016">
    <property type="protein sequence ID" value="HJA99165.1"/>
    <property type="molecule type" value="Genomic_DNA"/>
</dbReference>